<sequence length="183" mass="21054">MWKGFALALALCLLPWGGAESQGHRKRCKEPPEWSIGDQNPMMQSAGKVTVVALLQCLGFRLEDLRLKLEKEKLVGISYVVVNHQGRQSRAKYDLLKSKVSEHIPVYQQEEYQPDVWSLLKGDKDDFFVYDRCGRLVQHLELPYSLLHFPYVEEAIRIAYCEDKCGECEHKVWSKCCASCTTE</sequence>
<keyword evidence="3 7" id="KW-0732">Signal</keyword>
<name>A0A5S6MUZ1_XENTR</name>
<dbReference type="PANTHER" id="PTHR10105:SF3">
    <property type="entry name" value="SELENOPROTEIN P"/>
    <property type="match status" value="1"/>
</dbReference>
<feature type="region of interest" description="Disordered" evidence="6">
    <location>
        <begin position="19"/>
        <end position="39"/>
    </location>
</feature>
<reference evidence="9" key="2">
    <citation type="submission" date="2019-11" db="UniProtKB">
        <authorList>
            <consortium name="Ensembl"/>
        </authorList>
    </citation>
    <scope>IDENTIFICATION</scope>
</reference>
<dbReference type="InterPro" id="IPR007671">
    <property type="entry name" value="Selenoprotein-P_N"/>
</dbReference>
<dbReference type="STRING" id="8364.ENSXETP00000037938"/>
<organism evidence="9">
    <name type="scientific">Xenopus tropicalis</name>
    <name type="common">Western clawed frog</name>
    <name type="synonym">Silurana tropicalis</name>
    <dbReference type="NCBI Taxonomy" id="8364"/>
    <lineage>
        <taxon>Eukaryota</taxon>
        <taxon>Metazoa</taxon>
        <taxon>Chordata</taxon>
        <taxon>Craniata</taxon>
        <taxon>Vertebrata</taxon>
        <taxon>Euteleostomi</taxon>
        <taxon>Amphibia</taxon>
        <taxon>Batrachia</taxon>
        <taxon>Anura</taxon>
        <taxon>Pipoidea</taxon>
        <taxon>Pipidae</taxon>
        <taxon>Xenopodinae</taxon>
        <taxon>Xenopus</taxon>
        <taxon>Silurana</taxon>
    </lineage>
</organism>
<comment type="subcellular location">
    <subcellularLocation>
        <location evidence="1">Secreted</location>
    </subcellularLocation>
</comment>
<feature type="chain" id="PRO_5033498794" evidence="7">
    <location>
        <begin position="22"/>
        <end position="183"/>
    </location>
</feature>
<dbReference type="GO" id="GO:0005576">
    <property type="term" value="C:extracellular region"/>
    <property type="evidence" value="ECO:0007669"/>
    <property type="project" value="UniProtKB-SubCell"/>
</dbReference>
<accession>A0A5S6MUZ1</accession>
<dbReference type="Pfam" id="PF04592">
    <property type="entry name" value="SelP_N"/>
    <property type="match status" value="1"/>
</dbReference>
<protein>
    <submittedName>
        <fullName evidence="9">Coiled-coil domain-containing protein 134</fullName>
    </submittedName>
</protein>
<dbReference type="Ensembl" id="ENSXETT00000037938">
    <property type="protein sequence ID" value="ENSXETP00000037938"/>
    <property type="gene ID" value="ENSXETG00000017448"/>
</dbReference>
<dbReference type="InterPro" id="IPR037941">
    <property type="entry name" value="SeP"/>
</dbReference>
<dbReference type="PaxDb" id="8364-ENSXETP00000059540"/>
<dbReference type="GO" id="GO:0008430">
    <property type="term" value="F:selenium binding"/>
    <property type="evidence" value="ECO:0007669"/>
    <property type="project" value="InterPro"/>
</dbReference>
<evidence type="ECO:0000313" key="9">
    <source>
        <dbReference type="Ensembl" id="ENSXETP00000037938"/>
    </source>
</evidence>
<evidence type="ECO:0000256" key="1">
    <source>
        <dbReference type="ARBA" id="ARBA00004613"/>
    </source>
</evidence>
<proteinExistence type="predicted"/>
<evidence type="ECO:0000256" key="4">
    <source>
        <dbReference type="ARBA" id="ARBA00022933"/>
    </source>
</evidence>
<keyword evidence="4" id="KW-0712">Selenocysteine</keyword>
<evidence type="ECO:0000256" key="2">
    <source>
        <dbReference type="ARBA" id="ARBA00022525"/>
    </source>
</evidence>
<gene>
    <name evidence="9" type="primary">ccdc134</name>
</gene>
<evidence type="ECO:0000256" key="5">
    <source>
        <dbReference type="ARBA" id="ARBA00023180"/>
    </source>
</evidence>
<dbReference type="PANTHER" id="PTHR10105">
    <property type="entry name" value="SELENOPROTEIN P"/>
    <property type="match status" value="1"/>
</dbReference>
<evidence type="ECO:0000256" key="6">
    <source>
        <dbReference type="SAM" id="MobiDB-lite"/>
    </source>
</evidence>
<evidence type="ECO:0000256" key="3">
    <source>
        <dbReference type="ARBA" id="ARBA00022729"/>
    </source>
</evidence>
<dbReference type="AlphaFoldDB" id="A0A5S6MUZ1"/>
<feature type="domain" description="Selenoprotein P N-terminal" evidence="8">
    <location>
        <begin position="25"/>
        <end position="175"/>
    </location>
</feature>
<evidence type="ECO:0000259" key="8">
    <source>
        <dbReference type="Pfam" id="PF04592"/>
    </source>
</evidence>
<reference evidence="9" key="1">
    <citation type="journal article" date="2010" name="Science">
        <title>The genome of the Western clawed frog Xenopus tropicalis.</title>
        <authorList>
            <person name="Hellsten U."/>
            <person name="Harland R.M."/>
            <person name="Gilchrist M.J."/>
            <person name="Hendrix D."/>
            <person name="Jurka J."/>
            <person name="Kapitonov V."/>
            <person name="Ovcharenko I."/>
            <person name="Putnam N.H."/>
            <person name="Shu S."/>
            <person name="Taher L."/>
            <person name="Blitz I.L."/>
            <person name="Blumberg B."/>
            <person name="Dichmann D.S."/>
            <person name="Dubchak I."/>
            <person name="Amaya E."/>
            <person name="Detter J.C."/>
            <person name="Fletcher R."/>
            <person name="Gerhard D.S."/>
            <person name="Goodstein D."/>
            <person name="Graves T."/>
            <person name="Grigoriev I.V."/>
            <person name="Grimwood J."/>
            <person name="Kawashima T."/>
            <person name="Lindquist E."/>
            <person name="Lucas S.M."/>
            <person name="Mead P.E."/>
            <person name="Mitros T."/>
            <person name="Ogino H."/>
            <person name="Ohta Y."/>
            <person name="Poliakov A.V."/>
            <person name="Pollet N."/>
            <person name="Robert J."/>
            <person name="Salamov A."/>
            <person name="Sater A.K."/>
            <person name="Schmutz J."/>
            <person name="Terry A."/>
            <person name="Vize P.D."/>
            <person name="Warren W.C."/>
            <person name="Wells D."/>
            <person name="Wills A."/>
            <person name="Wilson R.K."/>
            <person name="Zimmerman L.B."/>
            <person name="Zorn A.M."/>
            <person name="Grainger R."/>
            <person name="Grammer T."/>
            <person name="Khokha M.K."/>
            <person name="Richardson P.M."/>
            <person name="Rokhsar D.S."/>
        </authorList>
    </citation>
    <scope>NUCLEOTIDE SEQUENCE [LARGE SCALE GENOMIC DNA]</scope>
    <source>
        <strain evidence="9">Nigerian</strain>
    </source>
</reference>
<evidence type="ECO:0000256" key="7">
    <source>
        <dbReference type="SAM" id="SignalP"/>
    </source>
</evidence>
<feature type="signal peptide" evidence="7">
    <location>
        <begin position="1"/>
        <end position="21"/>
    </location>
</feature>
<dbReference type="Bgee" id="ENSXETG00000017448">
    <property type="expression patterns" value="Expressed in brain and 15 other cell types or tissues"/>
</dbReference>
<dbReference type="Xenbase" id="XB-GENE-951215">
    <property type="gene designation" value="ccdc134"/>
</dbReference>
<dbReference type="GeneTree" id="ENSGT00390000020164"/>
<dbReference type="GeneTree" id="ENSGT00510000049326"/>
<keyword evidence="2" id="KW-0964">Secreted</keyword>
<keyword evidence="5" id="KW-0325">Glycoprotein</keyword>
<dbReference type="Ensembl" id="ENSXETT00000060160">
    <property type="protein sequence ID" value="ENSXETP00000059540"/>
    <property type="gene ID" value="ENSXETG00000031045"/>
</dbReference>